<dbReference type="GO" id="GO:0009640">
    <property type="term" value="P:photomorphogenesis"/>
    <property type="evidence" value="ECO:0007669"/>
    <property type="project" value="InterPro"/>
</dbReference>
<dbReference type="AlphaFoldDB" id="A0A1D1ZZD2"/>
<dbReference type="PANTHER" id="PTHR44218:SF6">
    <property type="entry name" value="PROTEIN SUPPRESSOR OF PHYA-105 1"/>
    <property type="match status" value="1"/>
</dbReference>
<proteinExistence type="predicted"/>
<dbReference type="InterPro" id="IPR044630">
    <property type="entry name" value="SPA1/2/3/4"/>
</dbReference>
<protein>
    <recommendedName>
        <fullName evidence="2">Anaphase-promoting complex subunit 4 WD40 domain-containing protein</fullName>
    </recommendedName>
</protein>
<evidence type="ECO:0000313" key="1">
    <source>
        <dbReference type="EMBL" id="JAT72300.1"/>
    </source>
</evidence>
<name>A0A1D1ZZD2_AUXPR</name>
<reference evidence="1" key="1">
    <citation type="submission" date="2015-08" db="EMBL/GenBank/DDBJ databases">
        <authorList>
            <person name="Babu N.S."/>
            <person name="Beckwith C.J."/>
            <person name="Beseler K.G."/>
            <person name="Brison A."/>
            <person name="Carone J.V."/>
            <person name="Caskin T.P."/>
            <person name="Diamond M."/>
            <person name="Durham M.E."/>
            <person name="Foxe J.M."/>
            <person name="Go M."/>
            <person name="Henderson B.A."/>
            <person name="Jones I.B."/>
            <person name="McGettigan J.A."/>
            <person name="Micheletti S.J."/>
            <person name="Nasrallah M.E."/>
            <person name="Ortiz D."/>
            <person name="Piller C.R."/>
            <person name="Privatt S.R."/>
            <person name="Schneider S.L."/>
            <person name="Sharp S."/>
            <person name="Smith T.C."/>
            <person name="Stanton J.D."/>
            <person name="Ullery H.E."/>
            <person name="Wilson R.J."/>
            <person name="Serrano M.G."/>
            <person name="Buck G."/>
            <person name="Lee V."/>
            <person name="Wang Y."/>
            <person name="Carvalho R."/>
            <person name="Voegtly L."/>
            <person name="Shi R."/>
            <person name="Duckworth R."/>
            <person name="Johnson A."/>
            <person name="Loviza R."/>
            <person name="Walstead R."/>
            <person name="Shah Z."/>
            <person name="Kiflezghi M."/>
            <person name="Wade K."/>
            <person name="Ball S.L."/>
            <person name="Bradley K.W."/>
            <person name="Asai D.J."/>
            <person name="Bowman C.A."/>
            <person name="Russell D.A."/>
            <person name="Pope W.H."/>
            <person name="Jacobs-Sera D."/>
            <person name="Hendrix R.W."/>
            <person name="Hatfull G.F."/>
        </authorList>
    </citation>
    <scope>NUCLEOTIDE SEQUENCE</scope>
</reference>
<sequence length="130" mass="13323">MEGTCGPVHIMSSTSACHGQSGHAQPILLHAFAPSPFPPFLPLPSAVEDGLIASGSETNEVYVYGTRLPRPLACQAIQTPVPAPAPAPGGMRPAPPQPFVSAVAWRPGAEHLLAANSAGAIQLMRVVGSD</sequence>
<accession>A0A1D1ZZD2</accession>
<dbReference type="Gene3D" id="2.130.10.10">
    <property type="entry name" value="YVTN repeat-like/Quinoprotein amine dehydrogenase"/>
    <property type="match status" value="1"/>
</dbReference>
<gene>
    <name evidence="1" type="ORF">g.59784</name>
</gene>
<organism evidence="1">
    <name type="scientific">Auxenochlorella protothecoides</name>
    <name type="common">Green microalga</name>
    <name type="synonym">Chlorella protothecoides</name>
    <dbReference type="NCBI Taxonomy" id="3075"/>
    <lineage>
        <taxon>Eukaryota</taxon>
        <taxon>Viridiplantae</taxon>
        <taxon>Chlorophyta</taxon>
        <taxon>core chlorophytes</taxon>
        <taxon>Trebouxiophyceae</taxon>
        <taxon>Chlorellales</taxon>
        <taxon>Chlorellaceae</taxon>
        <taxon>Auxenochlorella</taxon>
    </lineage>
</organism>
<dbReference type="PANTHER" id="PTHR44218">
    <property type="entry name" value="PROTEIN SPA1-RELATED 2"/>
    <property type="match status" value="1"/>
</dbReference>
<dbReference type="EMBL" id="GDKF01006322">
    <property type="protein sequence ID" value="JAT72300.1"/>
    <property type="molecule type" value="Transcribed_RNA"/>
</dbReference>
<dbReference type="InterPro" id="IPR015943">
    <property type="entry name" value="WD40/YVTN_repeat-like_dom_sf"/>
</dbReference>
<evidence type="ECO:0008006" key="2">
    <source>
        <dbReference type="Google" id="ProtNLM"/>
    </source>
</evidence>